<organism evidence="1 2">
    <name type="scientific">Coniosporium tulheliwenetii</name>
    <dbReference type="NCBI Taxonomy" id="3383036"/>
    <lineage>
        <taxon>Eukaryota</taxon>
        <taxon>Fungi</taxon>
        <taxon>Dikarya</taxon>
        <taxon>Ascomycota</taxon>
        <taxon>Pezizomycotina</taxon>
        <taxon>Dothideomycetes</taxon>
        <taxon>Dothideomycetes incertae sedis</taxon>
        <taxon>Coniosporium</taxon>
    </lineage>
</organism>
<name>A0ACC2ZCA5_9PEZI</name>
<reference evidence="1" key="1">
    <citation type="submission" date="2022-10" db="EMBL/GenBank/DDBJ databases">
        <title>Culturing micro-colonial fungi from biological soil crusts in the Mojave desert and describing Neophaeococcomyces mojavensis, and introducing the new genera and species Taxawa tesnikishii.</title>
        <authorList>
            <person name="Kurbessoian T."/>
            <person name="Stajich J.E."/>
        </authorList>
    </citation>
    <scope>NUCLEOTIDE SEQUENCE</scope>
    <source>
        <strain evidence="1">JES_115</strain>
    </source>
</reference>
<evidence type="ECO:0000313" key="2">
    <source>
        <dbReference type="Proteomes" id="UP001172680"/>
    </source>
</evidence>
<dbReference type="EMBL" id="JAPDRP010000008">
    <property type="protein sequence ID" value="KAJ9645094.1"/>
    <property type="molecule type" value="Genomic_DNA"/>
</dbReference>
<comment type="caution">
    <text evidence="1">The sequence shown here is derived from an EMBL/GenBank/DDBJ whole genome shotgun (WGS) entry which is preliminary data.</text>
</comment>
<protein>
    <submittedName>
        <fullName evidence="1">Uncharacterized protein</fullName>
    </submittedName>
</protein>
<dbReference type="Proteomes" id="UP001172680">
    <property type="component" value="Unassembled WGS sequence"/>
</dbReference>
<sequence length="557" mass="60964">MHARKNPNNLSISSSGSTSAASSAESNGLLTPRTPRMSFLSSPPPSPSLPSLLPRHSKRPTVLLARLRFYRRLLLSLCGLALLGWIGAHRSASSHHSSHAQILFPQTAGQRYELVGDSSLPDEPCALIVADKRGKSKWTVWIPQRSSLLQPAQYAELCAQSAEISERLAGGKRGGYRKTHERLYPNAEDPLFVDVAEAEAEGLLPERFPQLTLGVHTSLNGKCKESEKSPMMVCERSMTYMLESSDAGLGKTLMGLWMAYGLAQKEGRAFFIDDTRWYVMLLPPIVRSTCYEALFRLNADDARYVDQRAASIFNEASQSGGISIGLHVRRGDCHPFEYQYQRDYLPLDRYLDAAREILASRSHLFNVSSLSPVSISPAHDPNPDPLARLLAATSSRIVLASDDPDVYSAPEMVYITTRAQDRIVLASKATLAHHSAKNSNSNSKQGFVDEQDGWDRGFYSAVFWNLGRGRGFLATPTAPTSAGKAKEEKVPEGVMRLRELVGRAYLLDLAVLARTDAVVCGVSAAGCRLLAVMMGEKAVSGGDWKNVDGGLGWRGID</sequence>
<evidence type="ECO:0000313" key="1">
    <source>
        <dbReference type="EMBL" id="KAJ9645094.1"/>
    </source>
</evidence>
<accession>A0ACC2ZCA5</accession>
<proteinExistence type="predicted"/>
<gene>
    <name evidence="1" type="ORF">H2199_003098</name>
</gene>
<keyword evidence="2" id="KW-1185">Reference proteome</keyword>